<gene>
    <name evidence="1" type="primary">phoR_3</name>
    <name evidence="1" type="ORF">NCTC7878_03249</name>
</gene>
<reference evidence="1 2" key="1">
    <citation type="submission" date="2018-06" db="EMBL/GenBank/DDBJ databases">
        <authorList>
            <consortium name="Pathogen Informatics"/>
            <person name="Doyle S."/>
        </authorList>
    </citation>
    <scope>NUCLEOTIDE SEQUENCE [LARGE SCALE GENOMIC DNA]</scope>
    <source>
        <strain evidence="1 2">NCTC7878</strain>
    </source>
</reference>
<name>A0A2X2K1T8_STAAU</name>
<organism evidence="1 2">
    <name type="scientific">Staphylococcus aureus</name>
    <dbReference type="NCBI Taxonomy" id="1280"/>
    <lineage>
        <taxon>Bacteria</taxon>
        <taxon>Bacillati</taxon>
        <taxon>Bacillota</taxon>
        <taxon>Bacilli</taxon>
        <taxon>Bacillales</taxon>
        <taxon>Staphylococcaceae</taxon>
        <taxon>Staphylococcus</taxon>
    </lineage>
</organism>
<dbReference type="AlphaFoldDB" id="A0A2X2K1T8"/>
<accession>A0A2X2K1T8</accession>
<dbReference type="Proteomes" id="UP000249913">
    <property type="component" value="Unassembled WGS sequence"/>
</dbReference>
<dbReference type="EMBL" id="UAUX01000015">
    <property type="protein sequence ID" value="SQA00092.1"/>
    <property type="molecule type" value="Genomic_DNA"/>
</dbReference>
<protein>
    <submittedName>
        <fullName evidence="1">Phosphate regulon sensor protein PhoR</fullName>
    </submittedName>
</protein>
<evidence type="ECO:0000313" key="1">
    <source>
        <dbReference type="EMBL" id="SQA00092.1"/>
    </source>
</evidence>
<proteinExistence type="predicted"/>
<sequence>MMKFHHRLMLLISSILIISFVTLGIIIHASITYVLSEKHEQALATDARSYIYLVQDNEIDKVKEIVKQQNIDLLITKMIKRCLVVAN</sequence>
<evidence type="ECO:0000313" key="2">
    <source>
        <dbReference type="Proteomes" id="UP000249913"/>
    </source>
</evidence>